<reference evidence="1 2" key="1">
    <citation type="submission" date="2016-11" db="EMBL/GenBank/DDBJ databases">
        <authorList>
            <person name="Jaros S."/>
            <person name="Januszkiewicz K."/>
            <person name="Wedrychowicz H."/>
        </authorList>
    </citation>
    <scope>NUCLEOTIDE SEQUENCE [LARGE SCALE GENOMIC DNA]</scope>
    <source>
        <strain evidence="1 2">DSM 27406</strain>
    </source>
</reference>
<name>A0A1M7A430_9BACT</name>
<keyword evidence="2" id="KW-1185">Reference proteome</keyword>
<gene>
    <name evidence="1" type="ORF">SAMN05444266_103113</name>
</gene>
<evidence type="ECO:0000313" key="1">
    <source>
        <dbReference type="EMBL" id="SHL37359.1"/>
    </source>
</evidence>
<organism evidence="1 2">
    <name type="scientific">Chitinophaga jiangningensis</name>
    <dbReference type="NCBI Taxonomy" id="1419482"/>
    <lineage>
        <taxon>Bacteria</taxon>
        <taxon>Pseudomonadati</taxon>
        <taxon>Bacteroidota</taxon>
        <taxon>Chitinophagia</taxon>
        <taxon>Chitinophagales</taxon>
        <taxon>Chitinophagaceae</taxon>
        <taxon>Chitinophaga</taxon>
    </lineage>
</organism>
<dbReference type="EMBL" id="FRBL01000003">
    <property type="protein sequence ID" value="SHL37359.1"/>
    <property type="molecule type" value="Genomic_DNA"/>
</dbReference>
<dbReference type="OrthoDB" id="673795at2"/>
<accession>A0A1M7A430</accession>
<dbReference type="Proteomes" id="UP000184420">
    <property type="component" value="Unassembled WGS sequence"/>
</dbReference>
<protein>
    <submittedName>
        <fullName evidence="1">Uncharacterized protein</fullName>
    </submittedName>
</protein>
<dbReference type="RefSeq" id="WP_073079782.1">
    <property type="nucleotide sequence ID" value="NZ_FRBL01000003.1"/>
</dbReference>
<dbReference type="STRING" id="1419482.SAMN05444266_103113"/>
<proteinExistence type="predicted"/>
<dbReference type="AlphaFoldDB" id="A0A1M7A430"/>
<evidence type="ECO:0000313" key="2">
    <source>
        <dbReference type="Proteomes" id="UP000184420"/>
    </source>
</evidence>
<sequence length="207" mass="24405">MKFAILFTWAILFCCNKTLGQLSQEWFNQKQTQRKYLAIQIANLQMYLNYIKTGYRTANFGLNTIHTIKSGDYSLHDNFFTNQQKVELIKPERFQFTCVSCFQNKFDSLNSVLRKMKVSGTPAMASKIFHHLLTTYQTDISAWTTLLHRDSLTMLPGQRVILLKEAQDKVRGAGIKIDKFLFYLEDYIRMYYRDKKDVRQFKKLFGS</sequence>